<dbReference type="GO" id="GO:0031410">
    <property type="term" value="C:cytoplasmic vesicle"/>
    <property type="evidence" value="ECO:0007669"/>
    <property type="project" value="UniProtKB-SubCell"/>
</dbReference>
<evidence type="ECO:0000256" key="11">
    <source>
        <dbReference type="ARBA" id="ARBA00023212"/>
    </source>
</evidence>
<keyword evidence="7" id="KW-0597">Phosphoprotein</keyword>
<dbReference type="InterPro" id="IPR036322">
    <property type="entry name" value="WD40_repeat_dom_sf"/>
</dbReference>
<comment type="subcellular location">
    <subcellularLocation>
        <location evidence="3">Cytoplasm</location>
        <location evidence="3">Cytoskeleton</location>
        <location evidence="3">Cilium axoneme</location>
    </subcellularLocation>
    <subcellularLocation>
        <location evidence="1">Cytoplasm</location>
        <location evidence="1">Cytoskeleton</location>
        <location evidence="1">Cilium basal body</location>
    </subcellularLocation>
    <subcellularLocation>
        <location evidence="4">Cytoplasmic vesicle</location>
    </subcellularLocation>
    <subcellularLocation>
        <location evidence="5">Golgi apparatus</location>
        <location evidence="5">trans-Golgi network</location>
    </subcellularLocation>
    <subcellularLocation>
        <location evidence="2">Nucleus</location>
    </subcellularLocation>
</comment>
<dbReference type="InterPro" id="IPR001680">
    <property type="entry name" value="WD40_rpt"/>
</dbReference>
<evidence type="ECO:0000313" key="21">
    <source>
        <dbReference type="EMBL" id="ERE80494.1"/>
    </source>
</evidence>
<keyword evidence="6" id="KW-0963">Cytoplasm</keyword>
<dbReference type="SUPFAM" id="SSF50978">
    <property type="entry name" value="WD40 repeat-like"/>
    <property type="match status" value="1"/>
</dbReference>
<evidence type="ECO:0000259" key="19">
    <source>
        <dbReference type="Pfam" id="PF23752"/>
    </source>
</evidence>
<keyword evidence="14" id="KW-0968">Cytoplasmic vesicle</keyword>
<dbReference type="SUPFAM" id="SSF101908">
    <property type="entry name" value="Putative isomerase YbhE"/>
    <property type="match status" value="1"/>
</dbReference>
<dbReference type="InterPro" id="IPR057854">
    <property type="entry name" value="TPR_WDR11"/>
</dbReference>
<dbReference type="Pfam" id="PF23752">
    <property type="entry name" value="Beta-prop_WDR11_2nd"/>
    <property type="match status" value="1"/>
</dbReference>
<evidence type="ECO:0000256" key="1">
    <source>
        <dbReference type="ARBA" id="ARBA00004120"/>
    </source>
</evidence>
<feature type="domain" description="WDR11 second beta-propeller" evidence="19">
    <location>
        <begin position="440"/>
        <end position="781"/>
    </location>
</feature>
<dbReference type="SMART" id="SM00320">
    <property type="entry name" value="WD40"/>
    <property type="match status" value="6"/>
</dbReference>
<sequence length="1156" mass="128643">MLPYTVNFKVSARTLTGALNAHNKAAVDWGWQGLIAYGCHSLVVVIDSSTAQTLQVLEKHKADIVKVKWARENYHHNIGSPYCLRLASADVNGKIIVWDVAAGVAQCEIQEHVKPIQDVQWLWNQDASRDLLLAIHPPNYIVLWNADTGTKLWKKSYADNILSFSFDPFDPSHLTLLTSEGIVFISDFSPSKPPSGPGKKVYISSPHSSPAHNKLAAATGAKKALHKVKILITQEKPSAEFVALNDCLQLAYLPSKRNHMLLLYPREILILDLEVNQTVGVIAIERTGVPFLQELTYDLRSQCDAIRVTKTVRPFSMVCCPVNENAAALIVSDGRVMIWELKSAMCSRNARNSSSGVSPLYSPVSFCGIPVGVLQNKLPDLSLDNMIGQSAIAGEEHPKGTILQEVHLKFLLTGLLSGLPSPQFAIRMCPPLTTKNIKMYQPLLAVGTSNGSVLVYHLTSGLLHKELSVHSCEVKGIEWTSLTSFLSFAASTPNNMGLVRNELQLVDLPTGRSTAFRGDRGNDESPIEMIKVSHLKQYLAVVFKDKPLELWDIRTCTLLREMSKSFPAITALEWSPSHNLKSLRKKQLATREAMARQTVVSDAELGAVESSVISLLQEAESKSELSQNISAREHFVFTDNDGQVYHLTVEGNSVKDSARIPPDGSMGSITCIAWKGDTLVLGDMDGNLNFWDLKGRVSRGIPTHRSWVRKIRFAPGKGNQKLIAMYNDGAEVWDTKEVQMVSSLRSGRNVTFRILDVDWCTSDKVILASDDGCIRVLEMSMKSTCFRMDEQELTEPVWCPYLLVPRASLALKAFLLHQPWNGRYSLDISHIDYPENEEIKTLLQEQLNALSNNIKKLLLDPEFTLLQRCLLVSRLYGDESELHFWTVAAHYLHSLSQANSGDTVVTQEGAPQDKLNNPLDICYDVLCENAYFQKFQLERVNLQEVKRSTYDHTRKCTDQLLLLGQTDRAVQLLLETSADNQHYYCDSLKACLVTTVTSSGPSQSTIKLVATNMIANGKLAEGVQLLCLIDKAADACRYLQTYGEWNRAAWLAKVRLNSEECADVLKRWVDHLCSPQVNQKSKALLVLLSLGCFVSVAETLHSMRYFDRAALFVEACLKYGAFEVSEDTDILCKDIYEKRGKAIGHGASLNPWGGLH</sequence>
<evidence type="ECO:0000256" key="15">
    <source>
        <dbReference type="ARBA" id="ARBA00054021"/>
    </source>
</evidence>
<evidence type="ECO:0000259" key="20">
    <source>
        <dbReference type="Pfam" id="PF23753"/>
    </source>
</evidence>
<keyword evidence="8" id="KW-0853">WD repeat</keyword>
<dbReference type="Pfam" id="PF23751">
    <property type="entry name" value="Beta-prop_WDR11_1st"/>
    <property type="match status" value="1"/>
</dbReference>
<name>A0A061IFF5_CRIGR</name>
<dbReference type="Gene3D" id="2.130.10.10">
    <property type="entry name" value="YVTN repeat-like/Quinoprotein amine dehydrogenase"/>
    <property type="match status" value="3"/>
</dbReference>
<evidence type="ECO:0000256" key="7">
    <source>
        <dbReference type="ARBA" id="ARBA00022553"/>
    </source>
</evidence>
<dbReference type="FunFam" id="2.130.10.10:FF:000204">
    <property type="entry name" value="WD repeat domain 11"/>
    <property type="match status" value="1"/>
</dbReference>
<evidence type="ECO:0000256" key="13">
    <source>
        <dbReference type="ARBA" id="ARBA00023273"/>
    </source>
</evidence>
<dbReference type="GO" id="GO:0005930">
    <property type="term" value="C:axoneme"/>
    <property type="evidence" value="ECO:0007669"/>
    <property type="project" value="UniProtKB-SubCell"/>
</dbReference>
<evidence type="ECO:0000256" key="8">
    <source>
        <dbReference type="ARBA" id="ARBA00022574"/>
    </source>
</evidence>
<dbReference type="InterPro" id="IPR019775">
    <property type="entry name" value="WD40_repeat_CS"/>
</dbReference>
<keyword evidence="13" id="KW-0966">Cell projection</keyword>
<evidence type="ECO:0000256" key="4">
    <source>
        <dbReference type="ARBA" id="ARBA00004541"/>
    </source>
</evidence>
<evidence type="ECO:0000256" key="10">
    <source>
        <dbReference type="ARBA" id="ARBA00023034"/>
    </source>
</evidence>
<evidence type="ECO:0000256" key="14">
    <source>
        <dbReference type="ARBA" id="ARBA00023329"/>
    </source>
</evidence>
<dbReference type="GO" id="GO:0005634">
    <property type="term" value="C:nucleus"/>
    <property type="evidence" value="ECO:0007669"/>
    <property type="project" value="UniProtKB-SubCell"/>
</dbReference>
<dbReference type="GO" id="GO:0036064">
    <property type="term" value="C:ciliary basal body"/>
    <property type="evidence" value="ECO:0007669"/>
    <property type="project" value="UniProtKB-ARBA"/>
</dbReference>
<dbReference type="Pfam" id="PF23753">
    <property type="entry name" value="TPR_WDR11"/>
    <property type="match status" value="1"/>
</dbReference>
<dbReference type="AlphaFoldDB" id="A0A061IFF5"/>
<dbReference type="InterPro" id="IPR057853">
    <property type="entry name" value="Beta-prop_WDR11_2nd"/>
</dbReference>
<evidence type="ECO:0000256" key="2">
    <source>
        <dbReference type="ARBA" id="ARBA00004123"/>
    </source>
</evidence>
<dbReference type="GO" id="GO:0060271">
    <property type="term" value="P:cilium assembly"/>
    <property type="evidence" value="ECO:0007669"/>
    <property type="project" value="UniProtKB-ARBA"/>
</dbReference>
<evidence type="ECO:0000256" key="17">
    <source>
        <dbReference type="ARBA" id="ARBA00083873"/>
    </source>
</evidence>
<organism evidence="21 22">
    <name type="scientific">Cricetulus griseus</name>
    <name type="common">Chinese hamster</name>
    <name type="synonym">Cricetulus barabensis griseus</name>
    <dbReference type="NCBI Taxonomy" id="10029"/>
    <lineage>
        <taxon>Eukaryota</taxon>
        <taxon>Metazoa</taxon>
        <taxon>Chordata</taxon>
        <taxon>Craniata</taxon>
        <taxon>Vertebrata</taxon>
        <taxon>Euteleostomi</taxon>
        <taxon>Mammalia</taxon>
        <taxon>Eutheria</taxon>
        <taxon>Euarchontoglires</taxon>
        <taxon>Glires</taxon>
        <taxon>Rodentia</taxon>
        <taxon>Myomorpha</taxon>
        <taxon>Muroidea</taxon>
        <taxon>Cricetidae</taxon>
        <taxon>Cricetinae</taxon>
        <taxon>Cricetulus</taxon>
    </lineage>
</organism>
<evidence type="ECO:0000256" key="12">
    <source>
        <dbReference type="ARBA" id="ARBA00023242"/>
    </source>
</evidence>
<dbReference type="InterPro" id="IPR057852">
    <property type="entry name" value="Beta-prop_WDR11_1st"/>
</dbReference>
<dbReference type="InterPro" id="IPR015943">
    <property type="entry name" value="WD40/YVTN_repeat-like_dom_sf"/>
</dbReference>
<evidence type="ECO:0000256" key="16">
    <source>
        <dbReference type="ARBA" id="ARBA00070583"/>
    </source>
</evidence>
<gene>
    <name evidence="21" type="ORF">H671_3g8819</name>
</gene>
<feature type="domain" description="WDR11 first beta-propeller" evidence="18">
    <location>
        <begin position="21"/>
        <end position="293"/>
    </location>
</feature>
<evidence type="ECO:0000256" key="6">
    <source>
        <dbReference type="ARBA" id="ARBA00022490"/>
    </source>
</evidence>
<evidence type="ECO:0000259" key="18">
    <source>
        <dbReference type="Pfam" id="PF23751"/>
    </source>
</evidence>
<dbReference type="Proteomes" id="UP000030759">
    <property type="component" value="Unassembled WGS sequence"/>
</dbReference>
<dbReference type="FunFam" id="2.130.10.10:FF:000210">
    <property type="entry name" value="WD repeat-containing protein 11 isoform X1"/>
    <property type="match status" value="1"/>
</dbReference>
<protein>
    <recommendedName>
        <fullName evidence="16">WD repeat-containing protein 11</fullName>
    </recommendedName>
    <alternativeName>
        <fullName evidence="17">Bromodomain and WD repeat-containing protein 2</fullName>
    </alternativeName>
</protein>
<keyword evidence="10" id="KW-0333">Golgi apparatus</keyword>
<accession>A0A061IFF5</accession>
<dbReference type="PANTHER" id="PTHR14593:SF5">
    <property type="entry name" value="WD REPEAT-CONTAINING PROTEIN 11"/>
    <property type="match status" value="1"/>
</dbReference>
<evidence type="ECO:0000313" key="22">
    <source>
        <dbReference type="Proteomes" id="UP000030759"/>
    </source>
</evidence>
<dbReference type="InterPro" id="IPR039694">
    <property type="entry name" value="WDR11"/>
</dbReference>
<dbReference type="PANTHER" id="PTHR14593">
    <property type="entry name" value="WD REPEAT-CONTAINING PROTEIN 11"/>
    <property type="match status" value="1"/>
</dbReference>
<dbReference type="FunFam" id="2.130.10.10:FF:000309">
    <property type="entry name" value="WD repeat domain 11"/>
    <property type="match status" value="1"/>
</dbReference>
<proteinExistence type="predicted"/>
<evidence type="ECO:0000256" key="9">
    <source>
        <dbReference type="ARBA" id="ARBA00022737"/>
    </source>
</evidence>
<evidence type="ECO:0000256" key="3">
    <source>
        <dbReference type="ARBA" id="ARBA00004430"/>
    </source>
</evidence>
<feature type="domain" description="WDR11 TPR" evidence="20">
    <location>
        <begin position="938"/>
        <end position="1120"/>
    </location>
</feature>
<keyword evidence="11" id="KW-0206">Cytoskeleton</keyword>
<keyword evidence="12" id="KW-0539">Nucleus</keyword>
<dbReference type="GO" id="GO:0048513">
    <property type="term" value="P:animal organ development"/>
    <property type="evidence" value="ECO:0007669"/>
    <property type="project" value="UniProtKB-ARBA"/>
</dbReference>
<dbReference type="GO" id="GO:0005794">
    <property type="term" value="C:Golgi apparatus"/>
    <property type="evidence" value="ECO:0007669"/>
    <property type="project" value="UniProtKB-SubCell"/>
</dbReference>
<reference evidence="22" key="1">
    <citation type="journal article" date="2013" name="Nat. Biotechnol.">
        <title>Chinese hamster genome sequenced from sorted chromosomes.</title>
        <authorList>
            <person name="Brinkrolf K."/>
            <person name="Rupp O."/>
            <person name="Laux H."/>
            <person name="Kollin F."/>
            <person name="Ernst W."/>
            <person name="Linke B."/>
            <person name="Kofler R."/>
            <person name="Romand S."/>
            <person name="Hesse F."/>
            <person name="Budach W.E."/>
            <person name="Galosy S."/>
            <person name="Muller D."/>
            <person name="Noll T."/>
            <person name="Wienberg J."/>
            <person name="Jostock T."/>
            <person name="Leonard M."/>
            <person name="Grillari J."/>
            <person name="Tauch A."/>
            <person name="Goesmann A."/>
            <person name="Helk B."/>
            <person name="Mott J.E."/>
            <person name="Puhler A."/>
            <person name="Borth N."/>
        </authorList>
    </citation>
    <scope>NUCLEOTIDE SEQUENCE [LARGE SCALE GENOMIC DNA]</scope>
    <source>
        <strain evidence="22">17A/GY</strain>
    </source>
</reference>
<keyword evidence="9" id="KW-0677">Repeat</keyword>
<comment type="function">
    <text evidence="15">Involved in the Hedgehog (Hh) signaling pathway, is essential for normal ciliogenesis. Regulates the proteolytic processing of GLI3 and cooperates with the transcription factor EMX1 in the induction of downstream Hh pathway gene expression and gonadotropin-releasing hormone production. WDR11 complex facilitates the tethering of Adaptor protein-1 complex (AP-1)-derived vesicles. WDR11 complex acts together with TBC1D23 to facilitate the golgin-mediated capture of vesicles generated using AP-1.</text>
</comment>
<dbReference type="PROSITE" id="PS00678">
    <property type="entry name" value="WD_REPEATS_1"/>
    <property type="match status" value="1"/>
</dbReference>
<evidence type="ECO:0000256" key="5">
    <source>
        <dbReference type="ARBA" id="ARBA00004601"/>
    </source>
</evidence>
<dbReference type="EMBL" id="KE671188">
    <property type="protein sequence ID" value="ERE80494.1"/>
    <property type="molecule type" value="Genomic_DNA"/>
</dbReference>